<keyword evidence="3" id="KW-1185">Reference proteome</keyword>
<sequence length="101" mass="11990">MNKDDMGIDLVPRDSTEWHSMWATLGKHSANRNLPKPTIAENFGERWQYMGSHETRYCFFWKRYIHLFRHRMHPTEGTNYGILIPASRDFDAAMLVRSFTP</sequence>
<reference evidence="2" key="2">
    <citation type="submission" date="2023-02" db="EMBL/GenBank/DDBJ databases">
        <title>Pectobacterium carotovorum subsp. carotovorum NBRC 12380.</title>
        <authorList>
            <person name="Ichikawa N."/>
            <person name="Sato H."/>
            <person name="Tonouchi N."/>
        </authorList>
    </citation>
    <scope>NUCLEOTIDE SEQUENCE</scope>
    <source>
        <strain evidence="2">NBRC 12380</strain>
    </source>
</reference>
<dbReference type="Proteomes" id="UP001058167">
    <property type="component" value="Unassembled WGS sequence"/>
</dbReference>
<comment type="caution">
    <text evidence="2">The sequence shown here is derived from an EMBL/GenBank/DDBJ whole genome shotgun (WGS) entry which is preliminary data.</text>
</comment>
<evidence type="ECO:0000313" key="2">
    <source>
        <dbReference type="EMBL" id="GLV68605.1"/>
    </source>
</evidence>
<reference evidence="1" key="1">
    <citation type="submission" date="2022-06" db="EMBL/GenBank/DDBJ databases">
        <title>Draft genome sequences of Pectobacterium carotovorum subsp. carotovorum str. NBRC12380.</title>
        <authorList>
            <person name="Wakabayashi Y."/>
            <person name="Kojima K."/>
        </authorList>
    </citation>
    <scope>NUCLEOTIDE SEQUENCE</scope>
    <source>
        <strain evidence="1">NBRC 12380</strain>
    </source>
</reference>
<organism evidence="2 4">
    <name type="scientific">Pectobacterium carotovorum subsp. carotovorum</name>
    <name type="common">Erwinia carotovora subsp. carotovora</name>
    <dbReference type="NCBI Taxonomy" id="555"/>
    <lineage>
        <taxon>Bacteria</taxon>
        <taxon>Pseudomonadati</taxon>
        <taxon>Pseudomonadota</taxon>
        <taxon>Gammaproteobacteria</taxon>
        <taxon>Enterobacterales</taxon>
        <taxon>Pectobacteriaceae</taxon>
        <taxon>Pectobacterium</taxon>
    </lineage>
</organism>
<dbReference type="EMBL" id="BRLF01000002">
    <property type="protein sequence ID" value="GKX46623.1"/>
    <property type="molecule type" value="Genomic_DNA"/>
</dbReference>
<dbReference type="Proteomes" id="UP001165145">
    <property type="component" value="Unassembled WGS sequence"/>
</dbReference>
<evidence type="ECO:0000313" key="4">
    <source>
        <dbReference type="Proteomes" id="UP001165145"/>
    </source>
</evidence>
<name>A0AAI9KXG7_PECCC</name>
<gene>
    <name evidence="2" type="ORF">Pcaca03_10490</name>
    <name evidence="1" type="ORF">SOASR016_13750</name>
</gene>
<accession>A0AAI9KXG7</accession>
<dbReference type="AlphaFoldDB" id="A0AAI9KXG7"/>
<dbReference type="EMBL" id="BSRL01000002">
    <property type="protein sequence ID" value="GLV68605.1"/>
    <property type="molecule type" value="Genomic_DNA"/>
</dbReference>
<protein>
    <submittedName>
        <fullName evidence="2">Uncharacterized protein</fullName>
    </submittedName>
</protein>
<evidence type="ECO:0000313" key="1">
    <source>
        <dbReference type="EMBL" id="GKX46623.1"/>
    </source>
</evidence>
<evidence type="ECO:0000313" key="3">
    <source>
        <dbReference type="Proteomes" id="UP001058167"/>
    </source>
</evidence>
<proteinExistence type="predicted"/>